<keyword evidence="2" id="KW-1185">Reference proteome</keyword>
<comment type="caution">
    <text evidence="1">The sequence shown here is derived from an EMBL/GenBank/DDBJ whole genome shotgun (WGS) entry which is preliminary data.</text>
</comment>
<protein>
    <recommendedName>
        <fullName evidence="3">Transposase</fullName>
    </recommendedName>
</protein>
<evidence type="ECO:0000313" key="1">
    <source>
        <dbReference type="EMBL" id="KAL2529795.1"/>
    </source>
</evidence>
<accession>A0ABD1UXM2</accession>
<gene>
    <name evidence="1" type="ORF">Fot_22396</name>
</gene>
<proteinExistence type="predicted"/>
<dbReference type="EMBL" id="JBFOLJ010000006">
    <property type="protein sequence ID" value="KAL2529795.1"/>
    <property type="molecule type" value="Genomic_DNA"/>
</dbReference>
<evidence type="ECO:0008006" key="3">
    <source>
        <dbReference type="Google" id="ProtNLM"/>
    </source>
</evidence>
<dbReference type="AlphaFoldDB" id="A0ABD1UXM2"/>
<evidence type="ECO:0000313" key="2">
    <source>
        <dbReference type="Proteomes" id="UP001604277"/>
    </source>
</evidence>
<organism evidence="1 2">
    <name type="scientific">Forsythia ovata</name>
    <dbReference type="NCBI Taxonomy" id="205694"/>
    <lineage>
        <taxon>Eukaryota</taxon>
        <taxon>Viridiplantae</taxon>
        <taxon>Streptophyta</taxon>
        <taxon>Embryophyta</taxon>
        <taxon>Tracheophyta</taxon>
        <taxon>Spermatophyta</taxon>
        <taxon>Magnoliopsida</taxon>
        <taxon>eudicotyledons</taxon>
        <taxon>Gunneridae</taxon>
        <taxon>Pentapetalae</taxon>
        <taxon>asterids</taxon>
        <taxon>lamiids</taxon>
        <taxon>Lamiales</taxon>
        <taxon>Oleaceae</taxon>
        <taxon>Forsythieae</taxon>
        <taxon>Forsythia</taxon>
    </lineage>
</organism>
<reference evidence="2" key="1">
    <citation type="submission" date="2024-07" db="EMBL/GenBank/DDBJ databases">
        <title>Two chromosome-level genome assemblies of Korean endemic species Abeliophyllum distichum and Forsythia ovata (Oleaceae).</title>
        <authorList>
            <person name="Jang H."/>
        </authorList>
    </citation>
    <scope>NUCLEOTIDE SEQUENCE [LARGE SCALE GENOMIC DNA]</scope>
</reference>
<name>A0ABD1UXM2_9LAMI</name>
<dbReference type="Proteomes" id="UP001604277">
    <property type="component" value="Unassembled WGS sequence"/>
</dbReference>
<sequence length="133" mass="14984">MTYTVWIFHGELFPPKQVVTGETNEAENNKSESDDDDEVIDMLHDLGGMANAVGTPSFVGEHDASSADIQLVIDLGDLENNHFVRTNVLAEVVDVDKLNDYVDEEEDLEFVVDHDEEEIELMSDESEERINLE</sequence>